<protein>
    <submittedName>
        <fullName evidence="1">Helix-turn-helix domain-containing protein</fullName>
    </submittedName>
</protein>
<keyword evidence="2" id="KW-1185">Reference proteome</keyword>
<organism evidence="1 2">
    <name type="scientific">Candidatus Sarcina troglodytae</name>
    <dbReference type="NCBI Taxonomy" id="2726954"/>
    <lineage>
        <taxon>Bacteria</taxon>
        <taxon>Bacillati</taxon>
        <taxon>Bacillota</taxon>
        <taxon>Clostridia</taxon>
        <taxon>Eubacteriales</taxon>
        <taxon>Clostridiaceae</taxon>
        <taxon>Sarcina</taxon>
    </lineage>
</organism>
<evidence type="ECO:0000313" key="2">
    <source>
        <dbReference type="Proteomes" id="UP000594603"/>
    </source>
</evidence>
<proteinExistence type="predicted"/>
<dbReference type="EMBL" id="CP051756">
    <property type="protein sequence ID" value="QPJ86667.1"/>
    <property type="molecule type" value="Genomic_DNA"/>
</dbReference>
<name>A0ACD1BH91_9CLOT</name>
<keyword evidence="1" id="KW-0614">Plasmid</keyword>
<dbReference type="Proteomes" id="UP000594603">
    <property type="component" value="Plasmid p2"/>
</dbReference>
<geneLocation type="plasmid" evidence="1 2">
    <name>p2</name>
</geneLocation>
<reference evidence="1" key="1">
    <citation type="submission" date="2020-04" db="EMBL/GenBank/DDBJ databases">
        <title>A novel bacterium ('Candidatus Sarcina troglodytae' sp. nov.) linked to a protracted, uniformly lethal epizootic among sanctuary western chimpanzees (Pan troglodytes verus) in Sierra Leone.</title>
        <authorList>
            <person name="Owens L.A."/>
            <person name="Colitti B."/>
            <person name="Hirji I."/>
            <person name="Pizaro A."/>
            <person name="Jaffe J.E."/>
            <person name="Moittie S."/>
            <person name="Bishop-Lilly K.A."/>
            <person name="Estrella L.A."/>
            <person name="Voegtly L.J."/>
            <person name="Kuhn J.H."/>
            <person name="Suen G."/>
            <person name="Deblois C.L."/>
            <person name="Dunn C."/>
            <person name="Juan-Salles C."/>
            <person name="Goldberg T.L."/>
        </authorList>
    </citation>
    <scope>NUCLEOTIDE SEQUENCE</scope>
    <source>
        <strain evidence="1">JB2</strain>
    </source>
</reference>
<evidence type="ECO:0000313" key="1">
    <source>
        <dbReference type="EMBL" id="QPJ86667.1"/>
    </source>
</evidence>
<sequence>MDCKDRIKFLREKKKMSQKKFGEQISLSQNHVCSIEKGSRNITERTINDICKTFKVNKEWLLSGYGEMYVDEIEKFNIKDKEIKSFMKKFIKVDKATQEYVKTLIENRLRFLDKEH</sequence>
<accession>A0ACD1BH91</accession>
<gene>
    <name evidence="1" type="ORF">HH195_11885</name>
</gene>